<dbReference type="AlphaFoldDB" id="A0A914C6T3"/>
<name>A0A914C6T3_9BILA</name>
<keyword evidence="2" id="KW-1185">Reference proteome</keyword>
<proteinExistence type="predicted"/>
<evidence type="ECO:0000313" key="2">
    <source>
        <dbReference type="Proteomes" id="UP000887540"/>
    </source>
</evidence>
<accession>A0A914C6T3</accession>
<reference evidence="3" key="1">
    <citation type="submission" date="2022-11" db="UniProtKB">
        <authorList>
            <consortium name="WormBaseParasite"/>
        </authorList>
    </citation>
    <scope>IDENTIFICATION</scope>
</reference>
<feature type="region of interest" description="Disordered" evidence="1">
    <location>
        <begin position="89"/>
        <end position="158"/>
    </location>
</feature>
<dbReference type="WBParaSite" id="ACRNAN_Path_344.g1322.t1">
    <property type="protein sequence ID" value="ACRNAN_Path_344.g1322.t1"/>
    <property type="gene ID" value="ACRNAN_Path_344.g1322"/>
</dbReference>
<protein>
    <submittedName>
        <fullName evidence="3">Uncharacterized protein</fullName>
    </submittedName>
</protein>
<feature type="compositionally biased region" description="Basic and acidic residues" evidence="1">
    <location>
        <begin position="99"/>
        <end position="109"/>
    </location>
</feature>
<evidence type="ECO:0000256" key="1">
    <source>
        <dbReference type="SAM" id="MobiDB-lite"/>
    </source>
</evidence>
<organism evidence="2 3">
    <name type="scientific">Acrobeloides nanus</name>
    <dbReference type="NCBI Taxonomy" id="290746"/>
    <lineage>
        <taxon>Eukaryota</taxon>
        <taxon>Metazoa</taxon>
        <taxon>Ecdysozoa</taxon>
        <taxon>Nematoda</taxon>
        <taxon>Chromadorea</taxon>
        <taxon>Rhabditida</taxon>
        <taxon>Tylenchina</taxon>
        <taxon>Cephalobomorpha</taxon>
        <taxon>Cephaloboidea</taxon>
        <taxon>Cephalobidae</taxon>
        <taxon>Acrobeloides</taxon>
    </lineage>
</organism>
<sequence>MAENPPIAAVEVDKSVRFDNLEPKSKQTQSCPDLKPRIVAARRNYVSVTSSTSNNDESVVESISGLSNKKFDPVIYISAEAVIQEFQAMKNDQTTSKESINKQNDEKPKPTNVNPKALKEKSASSANIRMGPFATIRENELKRKQKTSLDLEQTEEEG</sequence>
<evidence type="ECO:0000313" key="3">
    <source>
        <dbReference type="WBParaSite" id="ACRNAN_Path_344.g1322.t1"/>
    </source>
</evidence>
<dbReference type="Proteomes" id="UP000887540">
    <property type="component" value="Unplaced"/>
</dbReference>